<feature type="non-terminal residue" evidence="6">
    <location>
        <position position="1"/>
    </location>
</feature>
<protein>
    <recommendedName>
        <fullName evidence="8">Receptor L-domain domain-containing protein</fullName>
    </recommendedName>
</protein>
<name>A0A4V1J4P4_9FUNG</name>
<dbReference type="GO" id="GO:0031505">
    <property type="term" value="P:fungal-type cell wall organization"/>
    <property type="evidence" value="ECO:0007669"/>
    <property type="project" value="TreeGrafter"/>
</dbReference>
<feature type="non-terminal residue" evidence="6">
    <location>
        <position position="318"/>
    </location>
</feature>
<dbReference type="GO" id="GO:0005886">
    <property type="term" value="C:plasma membrane"/>
    <property type="evidence" value="ECO:0007669"/>
    <property type="project" value="TreeGrafter"/>
</dbReference>
<reference evidence="7" key="1">
    <citation type="journal article" date="2018" name="Nat. Microbiol.">
        <title>Leveraging single-cell genomics to expand the fungal tree of life.</title>
        <authorList>
            <person name="Ahrendt S.R."/>
            <person name="Quandt C.A."/>
            <person name="Ciobanu D."/>
            <person name="Clum A."/>
            <person name="Salamov A."/>
            <person name="Andreopoulos B."/>
            <person name="Cheng J.F."/>
            <person name="Woyke T."/>
            <person name="Pelin A."/>
            <person name="Henrissat B."/>
            <person name="Reynolds N.K."/>
            <person name="Benny G.L."/>
            <person name="Smith M.E."/>
            <person name="James T.Y."/>
            <person name="Grigoriev I.V."/>
        </authorList>
    </citation>
    <scope>NUCLEOTIDE SEQUENCE [LARGE SCALE GENOMIC DNA]</scope>
    <source>
        <strain evidence="7">RSA 468</strain>
    </source>
</reference>
<dbReference type="STRING" id="215637.A0A4V1J4P4"/>
<comment type="subcellular location">
    <subcellularLocation>
        <location evidence="1">Secreted</location>
        <location evidence="1">Cell wall</location>
    </subcellularLocation>
</comment>
<evidence type="ECO:0000313" key="7">
    <source>
        <dbReference type="Proteomes" id="UP000268162"/>
    </source>
</evidence>
<dbReference type="GO" id="GO:0009277">
    <property type="term" value="C:fungal-type cell wall"/>
    <property type="evidence" value="ECO:0007669"/>
    <property type="project" value="TreeGrafter"/>
</dbReference>
<gene>
    <name evidence="6" type="ORF">BJ085DRAFT_8887</name>
</gene>
<evidence type="ECO:0000256" key="5">
    <source>
        <dbReference type="ARBA" id="ARBA00023180"/>
    </source>
</evidence>
<evidence type="ECO:0000256" key="2">
    <source>
        <dbReference type="ARBA" id="ARBA00022512"/>
    </source>
</evidence>
<keyword evidence="3" id="KW-0964">Secreted</keyword>
<dbReference type="Proteomes" id="UP000268162">
    <property type="component" value="Unassembled WGS sequence"/>
</dbReference>
<dbReference type="PANTHER" id="PTHR31018:SF3">
    <property type="entry name" value="RECEPTOR PROTEIN-TYROSINE KINASE"/>
    <property type="match status" value="1"/>
</dbReference>
<keyword evidence="7" id="KW-1185">Reference proteome</keyword>
<dbReference type="Gene3D" id="3.80.20.20">
    <property type="entry name" value="Receptor L-domain"/>
    <property type="match status" value="1"/>
</dbReference>
<organism evidence="6 7">
    <name type="scientific">Dimargaris cristalligena</name>
    <dbReference type="NCBI Taxonomy" id="215637"/>
    <lineage>
        <taxon>Eukaryota</taxon>
        <taxon>Fungi</taxon>
        <taxon>Fungi incertae sedis</taxon>
        <taxon>Zoopagomycota</taxon>
        <taxon>Kickxellomycotina</taxon>
        <taxon>Dimargaritomycetes</taxon>
        <taxon>Dimargaritales</taxon>
        <taxon>Dimargaritaceae</taxon>
        <taxon>Dimargaris</taxon>
    </lineage>
</organism>
<keyword evidence="2" id="KW-0134">Cell wall</keyword>
<dbReference type="AlphaFoldDB" id="A0A4V1J4P4"/>
<sequence>LPAPPADNCSKDASINSQDKLNQIAGCKDFSGSITIDGASVGTINLGNMESISGDLTIQNIGSLTSIDLPKLESVGKLTISNNTALSALNLNDLEKINSFVVSGNPSLSALAVPKGFDSMDTFRLLDSSLKQLPLFNFTTVTNFELYGNRNLNNITLANLGQVKGFLSVVNNSPSAVLNLPQLTNVAQNCTFANLKELNAESLKKVQSNLNVQDNYFSDFSLDKLTDVSSSVSVINNADLESFTFKNLAAIGGNLLVVNNTKIGALDGFPALETVEGTIDVRGSFKNVTFDSLDKVKGSFTIKSTEAISCDKLKSAYG</sequence>
<evidence type="ECO:0000313" key="6">
    <source>
        <dbReference type="EMBL" id="RKP36269.1"/>
    </source>
</evidence>
<evidence type="ECO:0000256" key="1">
    <source>
        <dbReference type="ARBA" id="ARBA00004191"/>
    </source>
</evidence>
<dbReference type="PANTHER" id="PTHR31018">
    <property type="entry name" value="SPORULATION-SPECIFIC PROTEIN-RELATED"/>
    <property type="match status" value="1"/>
</dbReference>
<dbReference type="EMBL" id="ML002686">
    <property type="protein sequence ID" value="RKP36269.1"/>
    <property type="molecule type" value="Genomic_DNA"/>
</dbReference>
<dbReference type="InterPro" id="IPR036941">
    <property type="entry name" value="Rcpt_L-dom_sf"/>
</dbReference>
<dbReference type="SUPFAM" id="SSF52058">
    <property type="entry name" value="L domain-like"/>
    <property type="match status" value="2"/>
</dbReference>
<evidence type="ECO:0008006" key="8">
    <source>
        <dbReference type="Google" id="ProtNLM"/>
    </source>
</evidence>
<accession>A0A4V1J4P4</accession>
<keyword evidence="5" id="KW-0325">Glycoprotein</keyword>
<evidence type="ECO:0000256" key="3">
    <source>
        <dbReference type="ARBA" id="ARBA00022525"/>
    </source>
</evidence>
<dbReference type="InterPro" id="IPR051648">
    <property type="entry name" value="CWI-Assembly_Regulator"/>
</dbReference>
<keyword evidence="4" id="KW-0732">Signal</keyword>
<dbReference type="GO" id="GO:0009986">
    <property type="term" value="C:cell surface"/>
    <property type="evidence" value="ECO:0007669"/>
    <property type="project" value="TreeGrafter"/>
</dbReference>
<evidence type="ECO:0000256" key="4">
    <source>
        <dbReference type="ARBA" id="ARBA00022729"/>
    </source>
</evidence>
<proteinExistence type="predicted"/>